<evidence type="ECO:0000256" key="4">
    <source>
        <dbReference type="RuleBase" id="RU003733"/>
    </source>
</evidence>
<reference evidence="7 8" key="1">
    <citation type="submission" date="2020-01" db="EMBL/GenBank/DDBJ databases">
        <title>Anaeroalcalibacter tamaniensis gen. nov., sp. nov., moderately halophilic strictly anaerobic fermenter bacterium from mud volcano of Taman peninsula.</title>
        <authorList>
            <person name="Frolova A."/>
            <person name="Merkel A.Y."/>
            <person name="Slobodkin A.I."/>
        </authorList>
    </citation>
    <scope>NUCLEOTIDE SEQUENCE [LARGE SCALE GENOMIC DNA]</scope>
    <source>
        <strain evidence="7 8">F-3ap</strain>
    </source>
</reference>
<dbReference type="CDD" id="cd07808">
    <property type="entry name" value="ASKHA_NBD_FGGY_EcXK-like"/>
    <property type="match status" value="1"/>
</dbReference>
<dbReference type="GO" id="GO:0005975">
    <property type="term" value="P:carbohydrate metabolic process"/>
    <property type="evidence" value="ECO:0007669"/>
    <property type="project" value="InterPro"/>
</dbReference>
<sequence>MEAYLLGIDIGTGSVKTTVIDAQANVLGMAIKEYPILRERTGWASMDTKTMWEATVHCLKELVVKQGIEPGNIRSIGLSCLCPGLTAFGENNEVLMDPIIYSDRRSIRQAERIQRSVDLDAVFEKTANNVMSGAISVTSMLWIKEEHPYIYEKTRYFGHVNTLMGMLLTGQYGIDHTNASYTALFETVGSKQWSKELCDLFGIDMEKLPPVLLSTDTVGHLDNKEFIGLGLPEGIPVIIGGADTPCASITCGVTRHGDACESAGTSNVITICTDKPRFSKGFINRCHVVEGTWVYQGAMSNTGASLRWARDELCKDLTEAASRSGKNAFELINEEVEASAPGSNGIVFLPYMAGERCPIWDPYARGVFFGVSLDSKRGDLLRSIMEGCGYGLRQLIGIAEDLTGTEYQSFVSVGGGANSIIWSQIKADITGKKVLVLDIKEAASIGAALLAGVGCGIFGSIQEAADKVKRNVTHVILPNGATESVYEKGYRTYLELYPRIKDLYQNYQNC</sequence>
<dbReference type="InterPro" id="IPR018484">
    <property type="entry name" value="FGGY_N"/>
</dbReference>
<dbReference type="InterPro" id="IPR018485">
    <property type="entry name" value="FGGY_C"/>
</dbReference>
<evidence type="ECO:0000256" key="1">
    <source>
        <dbReference type="ARBA" id="ARBA00009156"/>
    </source>
</evidence>
<keyword evidence="2 4" id="KW-0808">Transferase</keyword>
<dbReference type="GO" id="GO:0016773">
    <property type="term" value="F:phosphotransferase activity, alcohol group as acceptor"/>
    <property type="evidence" value="ECO:0007669"/>
    <property type="project" value="InterPro"/>
</dbReference>
<protein>
    <submittedName>
        <fullName evidence="7">Sugar kinase</fullName>
    </submittedName>
</protein>
<dbReference type="InterPro" id="IPR018483">
    <property type="entry name" value="Carb_kinase_FGGY_CS"/>
</dbReference>
<name>A0A7X5KN98_9FIRM</name>
<feature type="domain" description="Carbohydrate kinase FGGY C-terminal" evidence="6">
    <location>
        <begin position="262"/>
        <end position="454"/>
    </location>
</feature>
<gene>
    <name evidence="7" type="ORF">GXN74_07370</name>
</gene>
<comment type="caution">
    <text evidence="7">The sequence shown here is derived from an EMBL/GenBank/DDBJ whole genome shotgun (WGS) entry which is preliminary data.</text>
</comment>
<dbReference type="Gene3D" id="3.30.420.40">
    <property type="match status" value="2"/>
</dbReference>
<dbReference type="InterPro" id="IPR000577">
    <property type="entry name" value="Carb_kinase_FGGY"/>
</dbReference>
<evidence type="ECO:0000259" key="6">
    <source>
        <dbReference type="Pfam" id="PF02782"/>
    </source>
</evidence>
<dbReference type="AlphaFoldDB" id="A0A7X5KN98"/>
<dbReference type="InterPro" id="IPR050406">
    <property type="entry name" value="FGGY_Carb_Kinase"/>
</dbReference>
<dbReference type="Pfam" id="PF02782">
    <property type="entry name" value="FGGY_C"/>
    <property type="match status" value="1"/>
</dbReference>
<accession>A0A7X5KN98</accession>
<dbReference type="InterPro" id="IPR043129">
    <property type="entry name" value="ATPase_NBD"/>
</dbReference>
<keyword evidence="8" id="KW-1185">Reference proteome</keyword>
<evidence type="ECO:0000256" key="2">
    <source>
        <dbReference type="ARBA" id="ARBA00022679"/>
    </source>
</evidence>
<dbReference type="PROSITE" id="PS00445">
    <property type="entry name" value="FGGY_KINASES_2"/>
    <property type="match status" value="1"/>
</dbReference>
<feature type="domain" description="Carbohydrate kinase FGGY N-terminal" evidence="5">
    <location>
        <begin position="4"/>
        <end position="248"/>
    </location>
</feature>
<evidence type="ECO:0000313" key="7">
    <source>
        <dbReference type="EMBL" id="NDL67563.1"/>
    </source>
</evidence>
<evidence type="ECO:0000259" key="5">
    <source>
        <dbReference type="Pfam" id="PF00370"/>
    </source>
</evidence>
<dbReference type="EMBL" id="JAAEEH010000016">
    <property type="protein sequence ID" value="NDL67563.1"/>
    <property type="molecule type" value="Genomic_DNA"/>
</dbReference>
<dbReference type="PANTHER" id="PTHR43095">
    <property type="entry name" value="SUGAR KINASE"/>
    <property type="match status" value="1"/>
</dbReference>
<dbReference type="GO" id="GO:0016301">
    <property type="term" value="F:kinase activity"/>
    <property type="evidence" value="ECO:0007669"/>
    <property type="project" value="UniProtKB-KW"/>
</dbReference>
<dbReference type="SUPFAM" id="SSF53067">
    <property type="entry name" value="Actin-like ATPase domain"/>
    <property type="match status" value="2"/>
</dbReference>
<organism evidence="7 8">
    <name type="scientific">Anaerotalea alkaliphila</name>
    <dbReference type="NCBI Taxonomy" id="2662126"/>
    <lineage>
        <taxon>Bacteria</taxon>
        <taxon>Bacillati</taxon>
        <taxon>Bacillota</taxon>
        <taxon>Clostridia</taxon>
        <taxon>Eubacteriales</taxon>
        <taxon>Anaerotalea</taxon>
    </lineage>
</organism>
<dbReference type="RefSeq" id="WP_162370291.1">
    <property type="nucleotide sequence ID" value="NZ_JAAEEH010000016.1"/>
</dbReference>
<evidence type="ECO:0000256" key="3">
    <source>
        <dbReference type="ARBA" id="ARBA00022777"/>
    </source>
</evidence>
<evidence type="ECO:0000313" key="8">
    <source>
        <dbReference type="Proteomes" id="UP000461585"/>
    </source>
</evidence>
<keyword evidence="3 4" id="KW-0418">Kinase</keyword>
<dbReference type="Proteomes" id="UP000461585">
    <property type="component" value="Unassembled WGS sequence"/>
</dbReference>
<dbReference type="PIRSF" id="PIRSF000538">
    <property type="entry name" value="GlpK"/>
    <property type="match status" value="1"/>
</dbReference>
<dbReference type="Pfam" id="PF00370">
    <property type="entry name" value="FGGY_N"/>
    <property type="match status" value="1"/>
</dbReference>
<comment type="similarity">
    <text evidence="1 4">Belongs to the FGGY kinase family.</text>
</comment>
<proteinExistence type="inferred from homology"/>